<evidence type="ECO:0000256" key="1">
    <source>
        <dbReference type="SAM" id="MobiDB-lite"/>
    </source>
</evidence>
<name>A0A0B7ALJ0_9EUPU</name>
<dbReference type="AlphaFoldDB" id="A0A0B7ALJ0"/>
<evidence type="ECO:0000313" key="2">
    <source>
        <dbReference type="EMBL" id="CEK80851.1"/>
    </source>
</evidence>
<sequence>ENGWTVKVLRANGTGRGNTSISGTDLNGTRSKDNISSYAAAQPDVLAYEPKKPQPFTQPLSYTTISGAREGASGKMADGSSNTDLSPFSEIFPDPLLPRPPLGESPLL</sequence>
<accession>A0A0B7ALJ0</accession>
<dbReference type="EMBL" id="HACG01033986">
    <property type="protein sequence ID" value="CEK80851.1"/>
    <property type="molecule type" value="Transcribed_RNA"/>
</dbReference>
<feature type="compositionally biased region" description="Polar residues" evidence="1">
    <location>
        <begin position="17"/>
        <end position="37"/>
    </location>
</feature>
<feature type="non-terminal residue" evidence="2">
    <location>
        <position position="108"/>
    </location>
</feature>
<feature type="compositionally biased region" description="Pro residues" evidence="1">
    <location>
        <begin position="95"/>
        <end position="108"/>
    </location>
</feature>
<reference evidence="2" key="1">
    <citation type="submission" date="2014-12" db="EMBL/GenBank/DDBJ databases">
        <title>Insight into the proteome of Arion vulgaris.</title>
        <authorList>
            <person name="Aradska J."/>
            <person name="Bulat T."/>
            <person name="Smidak R."/>
            <person name="Sarate P."/>
            <person name="Gangsoo J."/>
            <person name="Sialana F."/>
            <person name="Bilban M."/>
            <person name="Lubec G."/>
        </authorList>
    </citation>
    <scope>NUCLEOTIDE SEQUENCE</scope>
    <source>
        <tissue evidence="2">Skin</tissue>
    </source>
</reference>
<feature type="region of interest" description="Disordered" evidence="1">
    <location>
        <begin position="49"/>
        <end position="108"/>
    </location>
</feature>
<organism evidence="2">
    <name type="scientific">Arion vulgaris</name>
    <dbReference type="NCBI Taxonomy" id="1028688"/>
    <lineage>
        <taxon>Eukaryota</taxon>
        <taxon>Metazoa</taxon>
        <taxon>Spiralia</taxon>
        <taxon>Lophotrochozoa</taxon>
        <taxon>Mollusca</taxon>
        <taxon>Gastropoda</taxon>
        <taxon>Heterobranchia</taxon>
        <taxon>Euthyneura</taxon>
        <taxon>Panpulmonata</taxon>
        <taxon>Eupulmonata</taxon>
        <taxon>Stylommatophora</taxon>
        <taxon>Helicina</taxon>
        <taxon>Arionoidea</taxon>
        <taxon>Arionidae</taxon>
        <taxon>Arion</taxon>
    </lineage>
</organism>
<feature type="region of interest" description="Disordered" evidence="1">
    <location>
        <begin position="10"/>
        <end position="37"/>
    </location>
</feature>
<gene>
    <name evidence="2" type="primary">ORF123027</name>
</gene>
<protein>
    <submittedName>
        <fullName evidence="2">Uncharacterized protein</fullName>
    </submittedName>
</protein>
<feature type="compositionally biased region" description="Polar residues" evidence="1">
    <location>
        <begin position="55"/>
        <end position="66"/>
    </location>
</feature>
<proteinExistence type="predicted"/>
<feature type="non-terminal residue" evidence="2">
    <location>
        <position position="1"/>
    </location>
</feature>